<organism evidence="1 2">
    <name type="scientific">Ajellomyces capsulatus (strain H88)</name>
    <name type="common">Darling's disease fungus</name>
    <name type="synonym">Histoplasma capsulatum</name>
    <dbReference type="NCBI Taxonomy" id="544711"/>
    <lineage>
        <taxon>Eukaryota</taxon>
        <taxon>Fungi</taxon>
        <taxon>Dikarya</taxon>
        <taxon>Ascomycota</taxon>
        <taxon>Pezizomycotina</taxon>
        <taxon>Eurotiomycetes</taxon>
        <taxon>Eurotiomycetidae</taxon>
        <taxon>Onygenales</taxon>
        <taxon>Ajellomycetaceae</taxon>
        <taxon>Histoplasma</taxon>
    </lineage>
</organism>
<evidence type="ECO:0000313" key="1">
    <source>
        <dbReference type="EMBL" id="QSS52744.1"/>
    </source>
</evidence>
<accession>A0A8A1LJW7</accession>
<dbReference type="AlphaFoldDB" id="A0A8A1LJW7"/>
<name>A0A8A1LJW7_AJEC8</name>
<dbReference type="Proteomes" id="UP000663419">
    <property type="component" value="Chromosome 2"/>
</dbReference>
<gene>
    <name evidence="1" type="ORF">I7I53_08473</name>
</gene>
<reference evidence="1" key="1">
    <citation type="submission" date="2021-01" db="EMBL/GenBank/DDBJ databases">
        <title>Chromosome-level genome assembly of a human fungal pathogen reveals clustering of transcriptionally co-regulated genes.</title>
        <authorList>
            <person name="Voorhies M."/>
            <person name="Cohen S."/>
            <person name="Shea T.P."/>
            <person name="Petrus S."/>
            <person name="Munoz J.F."/>
            <person name="Poplawski S."/>
            <person name="Goldman W.E."/>
            <person name="Michael T."/>
            <person name="Cuomo C.A."/>
            <person name="Sil A."/>
            <person name="Beyhan S."/>
        </authorList>
    </citation>
    <scope>NUCLEOTIDE SEQUENCE</scope>
    <source>
        <strain evidence="1">H88</strain>
    </source>
</reference>
<protein>
    <submittedName>
        <fullName evidence="1">Uncharacterized protein</fullName>
    </submittedName>
</protein>
<evidence type="ECO:0000313" key="2">
    <source>
        <dbReference type="Proteomes" id="UP000663419"/>
    </source>
</evidence>
<proteinExistence type="predicted"/>
<dbReference type="EMBL" id="CP069103">
    <property type="protein sequence ID" value="QSS52744.1"/>
    <property type="molecule type" value="Genomic_DNA"/>
</dbReference>
<sequence length="69" mass="8102">MHCTFFFFLRAPSLARKIARPAEQKNRWCQLGFEGAAGLLNLQLLRDWRAQRSSWVRSFHRVGFTESGF</sequence>
<dbReference type="VEuPathDB" id="FungiDB:I7I53_08473"/>